<name>A0AAD9J100_9ANNE</name>
<dbReference type="SUPFAM" id="SSF57256">
    <property type="entry name" value="Elafin-like"/>
    <property type="match status" value="1"/>
</dbReference>
<dbReference type="Pfam" id="PF00095">
    <property type="entry name" value="WAP"/>
    <property type="match status" value="1"/>
</dbReference>
<protein>
    <recommendedName>
        <fullName evidence="6">Anosmin-1</fullName>
    </recommendedName>
</protein>
<dbReference type="GO" id="GO:0030414">
    <property type="term" value="F:peptidase inhibitor activity"/>
    <property type="evidence" value="ECO:0007669"/>
    <property type="project" value="InterPro"/>
</dbReference>
<dbReference type="PROSITE" id="PS50853">
    <property type="entry name" value="FN3"/>
    <property type="match status" value="3"/>
</dbReference>
<dbReference type="InterPro" id="IPR008197">
    <property type="entry name" value="WAP_dom"/>
</dbReference>
<dbReference type="GO" id="GO:0005576">
    <property type="term" value="C:extracellular region"/>
    <property type="evidence" value="ECO:0007669"/>
    <property type="project" value="InterPro"/>
</dbReference>
<evidence type="ECO:0000256" key="1">
    <source>
        <dbReference type="SAM" id="MobiDB-lite"/>
    </source>
</evidence>
<dbReference type="InterPro" id="IPR042447">
    <property type="entry name" value="Anosmin-1"/>
</dbReference>
<proteinExistence type="predicted"/>
<dbReference type="SMART" id="SM00060">
    <property type="entry name" value="FN3"/>
    <property type="match status" value="3"/>
</dbReference>
<dbReference type="AlphaFoldDB" id="A0AAD9J100"/>
<dbReference type="CDD" id="cd00063">
    <property type="entry name" value="FN3"/>
    <property type="match status" value="3"/>
</dbReference>
<dbReference type="InterPro" id="IPR036645">
    <property type="entry name" value="Elafin-like_sf"/>
</dbReference>
<dbReference type="Gene3D" id="2.60.40.10">
    <property type="entry name" value="Immunoglobulins"/>
    <property type="match status" value="3"/>
</dbReference>
<dbReference type="PANTHER" id="PTHR14131:SF5">
    <property type="entry name" value="ANOSMIN-1"/>
    <property type="match status" value="1"/>
</dbReference>
<evidence type="ECO:0008006" key="6">
    <source>
        <dbReference type="Google" id="ProtNLM"/>
    </source>
</evidence>
<evidence type="ECO:0000259" key="3">
    <source>
        <dbReference type="PROSITE" id="PS51390"/>
    </source>
</evidence>
<dbReference type="Proteomes" id="UP001208570">
    <property type="component" value="Unassembled WGS sequence"/>
</dbReference>
<feature type="domain" description="Fibronectin type-III" evidence="2">
    <location>
        <begin position="403"/>
        <end position="509"/>
    </location>
</feature>
<keyword evidence="5" id="KW-1185">Reference proteome</keyword>
<dbReference type="GO" id="GO:0009986">
    <property type="term" value="C:cell surface"/>
    <property type="evidence" value="ECO:0007669"/>
    <property type="project" value="TreeGrafter"/>
</dbReference>
<evidence type="ECO:0000313" key="4">
    <source>
        <dbReference type="EMBL" id="KAK2143645.1"/>
    </source>
</evidence>
<feature type="domain" description="WAP" evidence="3">
    <location>
        <begin position="346"/>
        <end position="394"/>
    </location>
</feature>
<dbReference type="InterPro" id="IPR003961">
    <property type="entry name" value="FN3_dom"/>
</dbReference>
<dbReference type="EMBL" id="JAODUP010000824">
    <property type="protein sequence ID" value="KAK2143645.1"/>
    <property type="molecule type" value="Genomic_DNA"/>
</dbReference>
<dbReference type="InterPro" id="IPR013783">
    <property type="entry name" value="Ig-like_fold"/>
</dbReference>
<dbReference type="PROSITE" id="PS51390">
    <property type="entry name" value="WAP"/>
    <property type="match status" value="1"/>
</dbReference>
<feature type="domain" description="Fibronectin type-III" evidence="2">
    <location>
        <begin position="510"/>
        <end position="618"/>
    </location>
</feature>
<dbReference type="Gene3D" id="4.10.75.10">
    <property type="entry name" value="Elafin-like"/>
    <property type="match status" value="1"/>
</dbReference>
<dbReference type="InterPro" id="IPR036116">
    <property type="entry name" value="FN3_sf"/>
</dbReference>
<reference evidence="4" key="1">
    <citation type="journal article" date="2023" name="Mol. Biol. Evol.">
        <title>Third-Generation Sequencing Reveals the Adaptive Role of the Epigenome in Three Deep-Sea Polychaetes.</title>
        <authorList>
            <person name="Perez M."/>
            <person name="Aroh O."/>
            <person name="Sun Y."/>
            <person name="Lan Y."/>
            <person name="Juniper S.K."/>
            <person name="Young C.R."/>
            <person name="Angers B."/>
            <person name="Qian P.Y."/>
        </authorList>
    </citation>
    <scope>NUCLEOTIDE SEQUENCE</scope>
    <source>
        <strain evidence="4">P08H-3</strain>
    </source>
</reference>
<sequence length="977" mass="109331">MIRSPNPDVFEFSALPAASAGSVSRLLKFVRAAKTLHCRIRLPLDQSYGIGVSGTVLAFTRLWISHEVKLEFTVCVKQSGPNSISESVRRAYQQSWTSPGIHRLIAALGRWSDPENKSLSRRQHGRRGKAQPSPHNGDTKAGLHVLGPALHPFLSAFRRSSRSNLAEWRLWWFSPAYVPQDHVTRVRRKQPLYDNSPADNGRVTVTVQLYGYRVTLVPHPVVYYSQAPVVCGDSRVTIGKLQCKSCSIRIKVGQQSHFSQDNNQLPVTCYNSHKVTRNQSYNSQLTVFEALQPAICKCRLLQARLSGRISRRDDVIHVITAKPMYQVRNDMSTSCQNSCMFLQTISSQRRGQCPHVDMLTKALCIEACLVDADCPQDDQKCCYNGCGHVCIEPVHNMNNVPLVPDQPQLTELQAEGAVLLEWNSVATNRTGPVLYIVWVRWNVGKHHSDAHMTHWQQITQTTDTSTEIHDISPGHWYQYQISAVNINGSRGASPPTRAFCLSREPTPPSIPVNLTEGDTLVQGNHVTVSVQWKPPLNSDLPVTRYKIFWNKRLTKQPTLTELEIKEHRQVIPGDQLQFDVPDLDPETTYLVQIQAICQYGDTRLKSDKASIYINTYPLSRAAQIVLTTTRLPLEVEILQTPPPLTALKVDAPFFQNGLLRANVSWSVIQDGSGVSVKKSLLQWSPDACIADSSLDNGLPKLLTATTQDQYFVIYELRFDCRYVVKLIPISEQGAMGEESRISFVTPSCGEVPVIGHVLPDCPTSALPSVAEAPANLHYSFVINSVNISAHLTWDPPLSDSPVTAYRVTWGQTLSNNAKIWDKNTVLTKVLNKDARSFQLQSLCEAVTYLVRIQALSRVGPGKVATVHFTAPVLRVTTQRDMSSSVLTQYEILEQPSGHGENQVGKFPVTSEPHSWSQNGAKASYTSSRCLQIFCVFLSIIFYHNHVESFQFVRETVHKKRKSSSIRTHSRNRIALPD</sequence>
<feature type="compositionally biased region" description="Basic residues" evidence="1">
    <location>
        <begin position="119"/>
        <end position="129"/>
    </location>
</feature>
<accession>A0AAD9J100</accession>
<dbReference type="GO" id="GO:0030182">
    <property type="term" value="P:neuron differentiation"/>
    <property type="evidence" value="ECO:0007669"/>
    <property type="project" value="TreeGrafter"/>
</dbReference>
<dbReference type="SMART" id="SM00217">
    <property type="entry name" value="WAP"/>
    <property type="match status" value="1"/>
</dbReference>
<organism evidence="4 5">
    <name type="scientific">Paralvinella palmiformis</name>
    <dbReference type="NCBI Taxonomy" id="53620"/>
    <lineage>
        <taxon>Eukaryota</taxon>
        <taxon>Metazoa</taxon>
        <taxon>Spiralia</taxon>
        <taxon>Lophotrochozoa</taxon>
        <taxon>Annelida</taxon>
        <taxon>Polychaeta</taxon>
        <taxon>Sedentaria</taxon>
        <taxon>Canalipalpata</taxon>
        <taxon>Terebellida</taxon>
        <taxon>Terebelliformia</taxon>
        <taxon>Alvinellidae</taxon>
        <taxon>Paralvinella</taxon>
    </lineage>
</organism>
<evidence type="ECO:0000313" key="5">
    <source>
        <dbReference type="Proteomes" id="UP001208570"/>
    </source>
</evidence>
<gene>
    <name evidence="4" type="ORF">LSH36_824g02009</name>
</gene>
<dbReference type="PANTHER" id="PTHR14131">
    <property type="entry name" value="ANOSMIN"/>
    <property type="match status" value="1"/>
</dbReference>
<feature type="domain" description="Fibronectin type-III" evidence="2">
    <location>
        <begin position="772"/>
        <end position="880"/>
    </location>
</feature>
<dbReference type="SUPFAM" id="SSF49265">
    <property type="entry name" value="Fibronectin type III"/>
    <property type="match status" value="2"/>
</dbReference>
<evidence type="ECO:0000259" key="2">
    <source>
        <dbReference type="PROSITE" id="PS50853"/>
    </source>
</evidence>
<feature type="region of interest" description="Disordered" evidence="1">
    <location>
        <begin position="115"/>
        <end position="141"/>
    </location>
</feature>
<comment type="caution">
    <text evidence="4">The sequence shown here is derived from an EMBL/GenBank/DDBJ whole genome shotgun (WGS) entry which is preliminary data.</text>
</comment>
<dbReference type="CDD" id="cd00199">
    <property type="entry name" value="WAP"/>
    <property type="match status" value="1"/>
</dbReference>
<dbReference type="Pfam" id="PF00041">
    <property type="entry name" value="fn3"/>
    <property type="match status" value="2"/>
</dbReference>